<accession>A0A4R1N367</accession>
<dbReference type="PROSITE" id="PS00211">
    <property type="entry name" value="ABC_TRANSPORTER_1"/>
    <property type="match status" value="1"/>
</dbReference>
<dbReference type="Pfam" id="PF00005">
    <property type="entry name" value="ABC_tran"/>
    <property type="match status" value="2"/>
</dbReference>
<dbReference type="EMBL" id="SMGR01000003">
    <property type="protein sequence ID" value="TCL00769.1"/>
    <property type="molecule type" value="Genomic_DNA"/>
</dbReference>
<evidence type="ECO:0000256" key="2">
    <source>
        <dbReference type="ARBA" id="ARBA00022448"/>
    </source>
</evidence>
<keyword evidence="4" id="KW-0762">Sugar transport</keyword>
<dbReference type="FunFam" id="3.40.50.300:FF:000127">
    <property type="entry name" value="Ribose import ATP-binding protein RbsA"/>
    <property type="match status" value="1"/>
</dbReference>
<dbReference type="InterPro" id="IPR017871">
    <property type="entry name" value="ABC_transporter-like_CS"/>
</dbReference>
<evidence type="ECO:0000256" key="3">
    <source>
        <dbReference type="ARBA" id="ARBA00022475"/>
    </source>
</evidence>
<keyword evidence="8" id="KW-1278">Translocase</keyword>
<dbReference type="PANTHER" id="PTHR43790">
    <property type="entry name" value="CARBOHYDRATE TRANSPORT ATP-BINDING PROTEIN MG119-RELATED"/>
    <property type="match status" value="1"/>
</dbReference>
<dbReference type="Gene3D" id="3.40.50.300">
    <property type="entry name" value="P-loop containing nucleotide triphosphate hydrolases"/>
    <property type="match status" value="2"/>
</dbReference>
<protein>
    <submittedName>
        <fullName evidence="11">Monosaccharide ABC transporter ATP-binding protein (CUT2 family)</fullName>
    </submittedName>
</protein>
<evidence type="ECO:0000256" key="9">
    <source>
        <dbReference type="ARBA" id="ARBA00023136"/>
    </source>
</evidence>
<sequence>MPDGQTIAASVLCAERISKSFGTVPVLFSVSMDIRAGEVHALIGENGAGKSTLMKILSGFHQPTSGRILMDGQEMTLPPNGETEKLGVVLIHQELNLAEQMTVEENVFLGREITRRGRLERKQMADVVQGYLDDIGLDIAPTDRISDLSIAQKQMVEIVKAMSRDARVLIMDEPTATLTEAETELFFKQIERLKAQGVAIIFVSHKLSEVKAISDRVTVLRDGQWIATQDAKDLTPDAMAQMMVGRELSDLYPPINEADVDAERVLEVKDLHAPDVKGVTFYLKKGEVLGFSGLIGSGRTAVFEAVCGLAPIDSGEVRFDGRPAEFTSVSKARDAGVVYLTKDRKGKGLLLDKKMRENLTLFALPKFVRNLSVDRKAEAEAMERAVRRFDIRSRDANINVGDLSGGNQQKLLLAKVMECDPRILIIDEPTRGIDVGTKQQIYHFIAAIAAEGVSVVVISSEMPEIIGVSHRVVVMREGQITGVLTGDHINENEIVRFAAGLKREMTHD</sequence>
<keyword evidence="7 11" id="KW-0067">ATP-binding</keyword>
<dbReference type="InterPro" id="IPR003593">
    <property type="entry name" value="AAA+_ATPase"/>
</dbReference>
<dbReference type="PROSITE" id="PS50893">
    <property type="entry name" value="ABC_TRANSPORTER_2"/>
    <property type="match status" value="2"/>
</dbReference>
<evidence type="ECO:0000313" key="12">
    <source>
        <dbReference type="Proteomes" id="UP000295673"/>
    </source>
</evidence>
<proteinExistence type="predicted"/>
<evidence type="ECO:0000313" key="11">
    <source>
        <dbReference type="EMBL" id="TCL00769.1"/>
    </source>
</evidence>
<evidence type="ECO:0000256" key="7">
    <source>
        <dbReference type="ARBA" id="ARBA00022840"/>
    </source>
</evidence>
<dbReference type="GO" id="GO:0005886">
    <property type="term" value="C:plasma membrane"/>
    <property type="evidence" value="ECO:0007669"/>
    <property type="project" value="UniProtKB-SubCell"/>
</dbReference>
<dbReference type="GO" id="GO:0016887">
    <property type="term" value="F:ATP hydrolysis activity"/>
    <property type="evidence" value="ECO:0007669"/>
    <property type="project" value="InterPro"/>
</dbReference>
<keyword evidence="6" id="KW-0547">Nucleotide-binding</keyword>
<keyword evidence="9" id="KW-0472">Membrane</keyword>
<dbReference type="GO" id="GO:0005524">
    <property type="term" value="F:ATP binding"/>
    <property type="evidence" value="ECO:0007669"/>
    <property type="project" value="UniProtKB-KW"/>
</dbReference>
<evidence type="ECO:0000259" key="10">
    <source>
        <dbReference type="PROSITE" id="PS50893"/>
    </source>
</evidence>
<dbReference type="AlphaFoldDB" id="A0A4R1N367"/>
<keyword evidence="3" id="KW-1003">Cell membrane</keyword>
<evidence type="ECO:0000256" key="8">
    <source>
        <dbReference type="ARBA" id="ARBA00022967"/>
    </source>
</evidence>
<dbReference type="Proteomes" id="UP000295673">
    <property type="component" value="Unassembled WGS sequence"/>
</dbReference>
<dbReference type="SMART" id="SM00382">
    <property type="entry name" value="AAA"/>
    <property type="match status" value="2"/>
</dbReference>
<reference evidence="11 12" key="1">
    <citation type="submission" date="2019-03" db="EMBL/GenBank/DDBJ databases">
        <title>Genomic Encyclopedia of Archaeal and Bacterial Type Strains, Phase II (KMG-II): from individual species to whole genera.</title>
        <authorList>
            <person name="Goeker M."/>
        </authorList>
    </citation>
    <scope>NUCLEOTIDE SEQUENCE [LARGE SCALE GENOMIC DNA]</scope>
    <source>
        <strain evidence="11 12">DSM 26433</strain>
    </source>
</reference>
<organism evidence="11 12">
    <name type="scientific">Shimia isoporae</name>
    <dbReference type="NCBI Taxonomy" id="647720"/>
    <lineage>
        <taxon>Bacteria</taxon>
        <taxon>Pseudomonadati</taxon>
        <taxon>Pseudomonadota</taxon>
        <taxon>Alphaproteobacteria</taxon>
        <taxon>Rhodobacterales</taxon>
        <taxon>Roseobacteraceae</taxon>
    </lineage>
</organism>
<comment type="caution">
    <text evidence="11">The sequence shown here is derived from an EMBL/GenBank/DDBJ whole genome shotgun (WGS) entry which is preliminary data.</text>
</comment>
<feature type="domain" description="ABC transporter" evidence="10">
    <location>
        <begin position="12"/>
        <end position="247"/>
    </location>
</feature>
<keyword evidence="12" id="KW-1185">Reference proteome</keyword>
<evidence type="ECO:0000256" key="1">
    <source>
        <dbReference type="ARBA" id="ARBA00004202"/>
    </source>
</evidence>
<dbReference type="CDD" id="cd03216">
    <property type="entry name" value="ABC_Carb_Monos_I"/>
    <property type="match status" value="1"/>
</dbReference>
<comment type="subcellular location">
    <subcellularLocation>
        <location evidence="1">Cell membrane</location>
        <topology evidence="1">Peripheral membrane protein</topology>
    </subcellularLocation>
</comment>
<dbReference type="SUPFAM" id="SSF52540">
    <property type="entry name" value="P-loop containing nucleoside triphosphate hydrolases"/>
    <property type="match status" value="2"/>
</dbReference>
<keyword evidence="5" id="KW-0677">Repeat</keyword>
<evidence type="ECO:0000256" key="4">
    <source>
        <dbReference type="ARBA" id="ARBA00022597"/>
    </source>
</evidence>
<evidence type="ECO:0000256" key="5">
    <source>
        <dbReference type="ARBA" id="ARBA00022737"/>
    </source>
</evidence>
<dbReference type="InterPro" id="IPR003439">
    <property type="entry name" value="ABC_transporter-like_ATP-bd"/>
</dbReference>
<keyword evidence="2" id="KW-0813">Transport</keyword>
<dbReference type="CDD" id="cd03215">
    <property type="entry name" value="ABC_Carb_Monos_II"/>
    <property type="match status" value="1"/>
</dbReference>
<gene>
    <name evidence="11" type="ORF">BXY66_3416</name>
</gene>
<dbReference type="InterPro" id="IPR027417">
    <property type="entry name" value="P-loop_NTPase"/>
</dbReference>
<dbReference type="InterPro" id="IPR050107">
    <property type="entry name" value="ABC_carbohydrate_import_ATPase"/>
</dbReference>
<name>A0A4R1N367_9RHOB</name>
<dbReference type="PANTHER" id="PTHR43790:SF9">
    <property type="entry name" value="GALACTOFURANOSE TRANSPORTER ATP-BINDING PROTEIN YTFR"/>
    <property type="match status" value="1"/>
</dbReference>
<feature type="domain" description="ABC transporter" evidence="10">
    <location>
        <begin position="260"/>
        <end position="502"/>
    </location>
</feature>
<evidence type="ECO:0000256" key="6">
    <source>
        <dbReference type="ARBA" id="ARBA00022741"/>
    </source>
</evidence>